<feature type="transmembrane region" description="Helical" evidence="9">
    <location>
        <begin position="106"/>
        <end position="127"/>
    </location>
</feature>
<protein>
    <recommendedName>
        <fullName evidence="14">Zrc1p</fullName>
    </recommendedName>
</protein>
<keyword evidence="3" id="KW-0813">Transport</keyword>
<evidence type="ECO:0000256" key="2">
    <source>
        <dbReference type="ARBA" id="ARBA00008873"/>
    </source>
</evidence>
<feature type="region of interest" description="Disordered" evidence="8">
    <location>
        <begin position="135"/>
        <end position="157"/>
    </location>
</feature>
<dbReference type="AlphaFoldDB" id="A0A2N1JES4"/>
<feature type="compositionally biased region" description="Polar residues" evidence="8">
    <location>
        <begin position="536"/>
        <end position="546"/>
    </location>
</feature>
<gene>
    <name evidence="12" type="ORF">MVES_000991</name>
</gene>
<feature type="compositionally biased region" description="Basic and acidic residues" evidence="8">
    <location>
        <begin position="137"/>
        <end position="157"/>
    </location>
</feature>
<dbReference type="GO" id="GO:0016020">
    <property type="term" value="C:membrane"/>
    <property type="evidence" value="ECO:0007669"/>
    <property type="project" value="UniProtKB-SubCell"/>
</dbReference>
<keyword evidence="6 9" id="KW-1133">Transmembrane helix</keyword>
<dbReference type="SUPFAM" id="SSF161111">
    <property type="entry name" value="Cation efflux protein transmembrane domain-like"/>
    <property type="match status" value="1"/>
</dbReference>
<dbReference type="GO" id="GO:0006882">
    <property type="term" value="P:intracellular zinc ion homeostasis"/>
    <property type="evidence" value="ECO:0007669"/>
    <property type="project" value="TreeGrafter"/>
</dbReference>
<evidence type="ECO:0000256" key="8">
    <source>
        <dbReference type="SAM" id="MobiDB-lite"/>
    </source>
</evidence>
<dbReference type="InterPro" id="IPR058533">
    <property type="entry name" value="Cation_efflux_TM"/>
</dbReference>
<dbReference type="InterPro" id="IPR036837">
    <property type="entry name" value="Cation_efflux_CTD_sf"/>
</dbReference>
<evidence type="ECO:0000313" key="13">
    <source>
        <dbReference type="Proteomes" id="UP000232875"/>
    </source>
</evidence>
<comment type="similarity">
    <text evidence="2">Belongs to the cation diffusion facilitator (CDF) transporter (TC 2.A.4) family. SLC30A subfamily.</text>
</comment>
<evidence type="ECO:0000256" key="6">
    <source>
        <dbReference type="ARBA" id="ARBA00022989"/>
    </source>
</evidence>
<dbReference type="InterPro" id="IPR027469">
    <property type="entry name" value="Cation_efflux_TMD_sf"/>
</dbReference>
<feature type="compositionally biased region" description="Basic and acidic residues" evidence="8">
    <location>
        <begin position="492"/>
        <end position="531"/>
    </location>
</feature>
<dbReference type="STRING" id="2020962.A0A2N1JES4"/>
<reference evidence="12 13" key="1">
    <citation type="submission" date="2017-10" db="EMBL/GenBank/DDBJ databases">
        <title>A novel species of cold-tolerant Malassezia isolated from bats.</title>
        <authorList>
            <person name="Lorch J.M."/>
            <person name="Palmer J.M."/>
            <person name="Vanderwolf K.J."/>
            <person name="Schmidt K.Z."/>
            <person name="Verant M.L."/>
            <person name="Weller T.J."/>
            <person name="Blehert D.S."/>
        </authorList>
    </citation>
    <scope>NUCLEOTIDE SEQUENCE [LARGE SCALE GENOMIC DNA]</scope>
    <source>
        <strain evidence="12 13">NWHC:44797-103</strain>
    </source>
</reference>
<evidence type="ECO:0000259" key="11">
    <source>
        <dbReference type="Pfam" id="PF16916"/>
    </source>
</evidence>
<keyword evidence="4 9" id="KW-0812">Transmembrane</keyword>
<keyword evidence="13" id="KW-1185">Reference proteome</keyword>
<evidence type="ECO:0000313" key="12">
    <source>
        <dbReference type="EMBL" id="PKI85054.1"/>
    </source>
</evidence>
<evidence type="ECO:0000259" key="10">
    <source>
        <dbReference type="Pfam" id="PF01545"/>
    </source>
</evidence>
<keyword evidence="5" id="KW-0862">Zinc</keyword>
<dbReference type="NCBIfam" id="TIGR01297">
    <property type="entry name" value="CDF"/>
    <property type="match status" value="2"/>
</dbReference>
<feature type="region of interest" description="Disordered" evidence="8">
    <location>
        <begin position="202"/>
        <end position="246"/>
    </location>
</feature>
<dbReference type="Pfam" id="PF01545">
    <property type="entry name" value="Cation_efflux"/>
    <property type="match status" value="1"/>
</dbReference>
<feature type="transmembrane region" description="Helical" evidence="9">
    <location>
        <begin position="70"/>
        <end position="94"/>
    </location>
</feature>
<dbReference type="SUPFAM" id="SSF160240">
    <property type="entry name" value="Cation efflux protein cytoplasmic domain-like"/>
    <property type="match status" value="1"/>
</dbReference>
<feature type="compositionally biased region" description="Basic and acidic residues" evidence="8">
    <location>
        <begin position="202"/>
        <end position="239"/>
    </location>
</feature>
<comment type="subcellular location">
    <subcellularLocation>
        <location evidence="1">Membrane</location>
        <topology evidence="1">Multi-pass membrane protein</topology>
    </subcellularLocation>
</comment>
<evidence type="ECO:0000256" key="5">
    <source>
        <dbReference type="ARBA" id="ARBA00022833"/>
    </source>
</evidence>
<feature type="domain" description="Cation efflux protein cytoplasmic" evidence="11">
    <location>
        <begin position="339"/>
        <end position="383"/>
    </location>
</feature>
<feature type="compositionally biased region" description="Basic residues" evidence="8">
    <location>
        <begin position="552"/>
        <end position="565"/>
    </location>
</feature>
<evidence type="ECO:0008006" key="14">
    <source>
        <dbReference type="Google" id="ProtNLM"/>
    </source>
</evidence>
<accession>A0A2N1JES4</accession>
<dbReference type="Proteomes" id="UP000232875">
    <property type="component" value="Unassembled WGS sequence"/>
</dbReference>
<feature type="transmembrane region" description="Helical" evidence="9">
    <location>
        <begin position="12"/>
        <end position="32"/>
    </location>
</feature>
<evidence type="ECO:0000256" key="7">
    <source>
        <dbReference type="ARBA" id="ARBA00023136"/>
    </source>
</evidence>
<feature type="region of interest" description="Disordered" evidence="8">
    <location>
        <begin position="483"/>
        <end position="565"/>
    </location>
</feature>
<feature type="transmembrane region" description="Helical" evidence="9">
    <location>
        <begin position="308"/>
        <end position="326"/>
    </location>
</feature>
<proteinExistence type="inferred from homology"/>
<dbReference type="PANTHER" id="PTHR45820">
    <property type="entry name" value="FI23527P1"/>
    <property type="match status" value="1"/>
</dbReference>
<dbReference type="Gene3D" id="1.20.1510.10">
    <property type="entry name" value="Cation efflux protein transmembrane domain"/>
    <property type="match status" value="2"/>
</dbReference>
<dbReference type="EMBL" id="KZ454988">
    <property type="protein sequence ID" value="PKI85054.1"/>
    <property type="molecule type" value="Genomic_DNA"/>
</dbReference>
<evidence type="ECO:0000256" key="1">
    <source>
        <dbReference type="ARBA" id="ARBA00004141"/>
    </source>
</evidence>
<sequence>MVFSFGNETRILILLVIDVVFCVLELVSGYAVGSLALVADSFHMLNDIMSLIVALYAVRHPLYSYGWQRAEILGALFNGVFLLALCFSIFMTALERMINLPDVSNPRLIVIVGSCGLASNIFGLMLFQGHAHAHGGHSHDHSHAHAHAHGHEHDHDHDIEHDAAARNDLQIAQQEAIENSVRDIVGHPARARAFVMDKAESLRNASREETEPLLRNRGDEYGSTGDDAHEGQYRGHDHSPSQGTVQETEEAVRLHRLSVGSSGHLHENMNMTGVFLHVLGDAIGNVGVIATGLFIWHTDYWWRFYMDPIISIIIACIIAHQALPLVKSASFILLQGVPSSVSLEGVRDSVLKVDGVLSLHDLHVWQLNENKIVASLHVMVDCSNEQTPRYMEIAGHIRNVLHLWGIHSSTIQPEFVAGGLKEAARLSGLFVQEQRDEHGRLLTPEGNLVESELPKQDPACLLACNENECQGAKCCSISPPGNQDSHMMTSESLKKATDAKPVDTKPVDTKPADTKPVDAKPVDAKPVDAKPADTTPAETDTKSSGGKPSHAPSKKNQKKKGKKGK</sequence>
<evidence type="ECO:0000256" key="4">
    <source>
        <dbReference type="ARBA" id="ARBA00022692"/>
    </source>
</evidence>
<feature type="transmembrane region" description="Helical" evidence="9">
    <location>
        <begin position="274"/>
        <end position="296"/>
    </location>
</feature>
<dbReference type="GO" id="GO:0005385">
    <property type="term" value="F:zinc ion transmembrane transporter activity"/>
    <property type="evidence" value="ECO:0007669"/>
    <property type="project" value="TreeGrafter"/>
</dbReference>
<evidence type="ECO:0000256" key="3">
    <source>
        <dbReference type="ARBA" id="ARBA00022448"/>
    </source>
</evidence>
<dbReference type="PANTHER" id="PTHR45820:SF4">
    <property type="entry name" value="ZINC TRANSPORTER 63C, ISOFORM F"/>
    <property type="match status" value="1"/>
</dbReference>
<evidence type="ECO:0000256" key="9">
    <source>
        <dbReference type="SAM" id="Phobius"/>
    </source>
</evidence>
<dbReference type="InterPro" id="IPR002524">
    <property type="entry name" value="Cation_efflux"/>
</dbReference>
<feature type="domain" description="Cation efflux protein transmembrane" evidence="10">
    <location>
        <begin position="12"/>
        <end position="334"/>
    </location>
</feature>
<dbReference type="OrthoDB" id="9944568at2759"/>
<name>A0A2N1JES4_9BASI</name>
<dbReference type="Pfam" id="PF16916">
    <property type="entry name" value="ZT_dimer"/>
    <property type="match status" value="1"/>
</dbReference>
<organism evidence="12 13">
    <name type="scientific">Malassezia vespertilionis</name>
    <dbReference type="NCBI Taxonomy" id="2020962"/>
    <lineage>
        <taxon>Eukaryota</taxon>
        <taxon>Fungi</taxon>
        <taxon>Dikarya</taxon>
        <taxon>Basidiomycota</taxon>
        <taxon>Ustilaginomycotina</taxon>
        <taxon>Malasseziomycetes</taxon>
        <taxon>Malasseziales</taxon>
        <taxon>Malasseziaceae</taxon>
        <taxon>Malassezia</taxon>
    </lineage>
</organism>
<dbReference type="InterPro" id="IPR027470">
    <property type="entry name" value="Cation_efflux_CTD"/>
</dbReference>
<keyword evidence="7 9" id="KW-0472">Membrane</keyword>